<dbReference type="Proteomes" id="UP001168990">
    <property type="component" value="Unassembled WGS sequence"/>
</dbReference>
<keyword evidence="2" id="KW-1185">Reference proteome</keyword>
<proteinExistence type="predicted"/>
<dbReference type="AlphaFoldDB" id="A0AA39FGS7"/>
<reference evidence="1" key="1">
    <citation type="journal article" date="2023" name="bioRxiv">
        <title>Scaffold-level genome assemblies of two parasitoid biocontrol wasps reveal the parthenogenesis mechanism and an associated novel virus.</title>
        <authorList>
            <person name="Inwood S."/>
            <person name="Skelly J."/>
            <person name="Guhlin J."/>
            <person name="Harrop T."/>
            <person name="Goldson S."/>
            <person name="Dearden P."/>
        </authorList>
    </citation>
    <scope>NUCLEOTIDE SEQUENCE</scope>
    <source>
        <strain evidence="1">Irish</strain>
        <tissue evidence="1">Whole body</tissue>
    </source>
</reference>
<evidence type="ECO:0000313" key="1">
    <source>
        <dbReference type="EMBL" id="KAK0169304.1"/>
    </source>
</evidence>
<reference evidence="1" key="2">
    <citation type="submission" date="2023-03" db="EMBL/GenBank/DDBJ databases">
        <authorList>
            <person name="Inwood S.N."/>
            <person name="Skelly J.G."/>
            <person name="Guhlin J."/>
            <person name="Harrop T.W.R."/>
            <person name="Goldson S.G."/>
            <person name="Dearden P.K."/>
        </authorList>
    </citation>
    <scope>NUCLEOTIDE SEQUENCE</scope>
    <source>
        <strain evidence="1">Irish</strain>
        <tissue evidence="1">Whole body</tissue>
    </source>
</reference>
<organism evidence="1 2">
    <name type="scientific">Microctonus aethiopoides</name>
    <dbReference type="NCBI Taxonomy" id="144406"/>
    <lineage>
        <taxon>Eukaryota</taxon>
        <taxon>Metazoa</taxon>
        <taxon>Ecdysozoa</taxon>
        <taxon>Arthropoda</taxon>
        <taxon>Hexapoda</taxon>
        <taxon>Insecta</taxon>
        <taxon>Pterygota</taxon>
        <taxon>Neoptera</taxon>
        <taxon>Endopterygota</taxon>
        <taxon>Hymenoptera</taxon>
        <taxon>Apocrita</taxon>
        <taxon>Ichneumonoidea</taxon>
        <taxon>Braconidae</taxon>
        <taxon>Euphorinae</taxon>
        <taxon>Microctonus</taxon>
    </lineage>
</organism>
<name>A0AA39FGS7_9HYME</name>
<evidence type="ECO:0000313" key="2">
    <source>
        <dbReference type="Proteomes" id="UP001168990"/>
    </source>
</evidence>
<protein>
    <submittedName>
        <fullName evidence="1">Uncharacterized protein</fullName>
    </submittedName>
</protein>
<accession>A0AA39FGS7</accession>
<comment type="caution">
    <text evidence="1">The sequence shown here is derived from an EMBL/GenBank/DDBJ whole genome shotgun (WGS) entry which is preliminary data.</text>
</comment>
<dbReference type="EMBL" id="JAQQBS010000738">
    <property type="protein sequence ID" value="KAK0169304.1"/>
    <property type="molecule type" value="Genomic_DNA"/>
</dbReference>
<gene>
    <name evidence="1" type="ORF">PV328_012223</name>
</gene>
<sequence length="120" mass="13853">MICKGFRFTSVAYSRANKSNNSIFFTPNDKKGIITNICCHSINIDGESREKVIVFFREIQEFNEPFLANNSVKIEHIKEYSINQEELQTCEPADLMGHCLIFEINHENYVSKVLRGCLND</sequence>